<reference evidence="3 4" key="1">
    <citation type="journal article" date="2001" name="Proc. Natl. Acad. Sci. U.S.A.">
        <title>Genome sequence of an industrial microorganism Streptomyces avermitilis: deducing the ability of producing secondary metabolites.</title>
        <authorList>
            <person name="Omura S."/>
            <person name="Ikeda H."/>
            <person name="Ishikawa J."/>
            <person name="Hanamoto A."/>
            <person name="Takahashi C."/>
            <person name="Shinose M."/>
            <person name="Takahashi Y."/>
            <person name="Horikawa H."/>
            <person name="Nakazawa H."/>
            <person name="Osonoe T."/>
            <person name="Kikuchi H."/>
            <person name="Shiba T."/>
            <person name="Sakaki Y."/>
            <person name="Hattori M."/>
        </authorList>
    </citation>
    <scope>NUCLEOTIDE SEQUENCE [LARGE SCALE GENOMIC DNA]</scope>
    <source>
        <strain evidence="4">ATCC 31267 / DSM 46492 / JCM 5070 / NBRC 14893 / NCIMB 12804 / NRRL 8165 / MA-4680</strain>
    </source>
</reference>
<evidence type="ECO:0000313" key="3">
    <source>
        <dbReference type="EMBL" id="BAC73245.1"/>
    </source>
</evidence>
<keyword evidence="4" id="KW-1185">Reference proteome</keyword>
<dbReference type="eggNOG" id="ENOG50304PP">
    <property type="taxonomic scope" value="Bacteria"/>
</dbReference>
<feature type="transmembrane region" description="Helical" evidence="2">
    <location>
        <begin position="68"/>
        <end position="90"/>
    </location>
</feature>
<feature type="region of interest" description="Disordered" evidence="1">
    <location>
        <begin position="175"/>
        <end position="253"/>
    </location>
</feature>
<feature type="region of interest" description="Disordered" evidence="1">
    <location>
        <begin position="279"/>
        <end position="314"/>
    </location>
</feature>
<dbReference type="HOGENOM" id="CLU_885411_0_0_11"/>
<feature type="transmembrane region" description="Helical" evidence="2">
    <location>
        <begin position="102"/>
        <end position="121"/>
    </location>
</feature>
<protein>
    <submittedName>
        <fullName evidence="3">Uncharacterized protein</fullName>
    </submittedName>
</protein>
<organism evidence="3 4">
    <name type="scientific">Streptomyces avermitilis (strain ATCC 31267 / DSM 46492 / JCM 5070 / NBRC 14893 / NCIMB 12804 / NRRL 8165 / MA-4680)</name>
    <dbReference type="NCBI Taxonomy" id="227882"/>
    <lineage>
        <taxon>Bacteria</taxon>
        <taxon>Bacillati</taxon>
        <taxon>Actinomycetota</taxon>
        <taxon>Actinomycetes</taxon>
        <taxon>Kitasatosporales</taxon>
        <taxon>Streptomycetaceae</taxon>
        <taxon>Streptomyces</taxon>
    </lineage>
</organism>
<feature type="compositionally biased region" description="Acidic residues" evidence="1">
    <location>
        <begin position="208"/>
        <end position="239"/>
    </location>
</feature>
<dbReference type="Proteomes" id="UP000000428">
    <property type="component" value="Chromosome"/>
</dbReference>
<feature type="compositionally biased region" description="Basic and acidic residues" evidence="1">
    <location>
        <begin position="240"/>
        <end position="253"/>
    </location>
</feature>
<evidence type="ECO:0000313" key="4">
    <source>
        <dbReference type="Proteomes" id="UP000000428"/>
    </source>
</evidence>
<feature type="region of interest" description="Disordered" evidence="1">
    <location>
        <begin position="1"/>
        <end position="21"/>
    </location>
</feature>
<dbReference type="AlphaFoldDB" id="Q82C21"/>
<proteinExistence type="predicted"/>
<name>Q82C21_STRAW</name>
<evidence type="ECO:0000256" key="1">
    <source>
        <dbReference type="SAM" id="MobiDB-lite"/>
    </source>
</evidence>
<keyword evidence="2" id="KW-1133">Transmembrane helix</keyword>
<feature type="compositionally biased region" description="Basic and acidic residues" evidence="1">
    <location>
        <begin position="290"/>
        <end position="314"/>
    </location>
</feature>
<reference evidence="3 4" key="2">
    <citation type="journal article" date="2003" name="Nat. Biotechnol.">
        <title>Complete genome sequence and comparative analysis of the industrial microorganism Streptomyces avermitilis.</title>
        <authorList>
            <person name="Ikeda H."/>
            <person name="Ishikawa J."/>
            <person name="Hanamoto A."/>
            <person name="Shinose M."/>
            <person name="Kikuchi H."/>
            <person name="Shiba T."/>
            <person name="Sakaki Y."/>
            <person name="Hattori M."/>
            <person name="Omura S."/>
        </authorList>
    </citation>
    <scope>NUCLEOTIDE SEQUENCE [LARGE SCALE GENOMIC DNA]</scope>
    <source>
        <strain evidence="4">ATCC 31267 / DSM 46492 / JCM 5070 / NBRC 14893 / NCIMB 12804 / NRRL 8165 / MA-4680</strain>
    </source>
</reference>
<dbReference type="KEGG" id="sma:SAVERM_5533"/>
<evidence type="ECO:0000256" key="2">
    <source>
        <dbReference type="SAM" id="Phobius"/>
    </source>
</evidence>
<accession>Q82C21</accession>
<feature type="transmembrane region" description="Helical" evidence="2">
    <location>
        <begin position="133"/>
        <end position="153"/>
    </location>
</feature>
<keyword evidence="2" id="KW-0812">Transmembrane</keyword>
<sequence length="314" mass="32900">MSPPVPKLEPTLAPLTPSGSTAVPTTPLPLLVRAAITGGRPAVLAAALALSAPGEYRLAVLAGWDWRFALIMPGVLSLYASVAAAIAGSLPKGSTERKQANAGALIALALAMTAQVASHLIEAGYLDKSPAVVVAVSAVPPLVAAHTLHLTAAATRLTPKAVRVEEPVSVPAPAVQESLETVAPEPSRQNALTAPPVPSVPLVTPVMEADEHEASEEPQEADEAPEDEPEVTEEPEPVTEPEKPRQELTQRDRIDQVIRALYDELGNRRPATRHMVAALTDAGLPNSEGTARESRKRVELAEPHLKDLPDAIAA</sequence>
<dbReference type="EMBL" id="BA000030">
    <property type="protein sequence ID" value="BAC73245.1"/>
    <property type="molecule type" value="Genomic_DNA"/>
</dbReference>
<gene>
    <name evidence="3" type="ORF">SAVERM_5533</name>
</gene>
<reference evidence="3 4" key="3">
    <citation type="journal article" date="2014" name="J. Ind. Microbiol. Biotechnol.">
        <title>Genome mining of the Streptomyces avermitilis genome and development of genome-minimized hosts for heterologous expression of biosynthetic gene clusters.</title>
        <authorList>
            <person name="Ikeda H."/>
            <person name="Shin-ya K."/>
            <person name="Omura S."/>
        </authorList>
    </citation>
    <scope>NUCLEOTIDE SEQUENCE [LARGE SCALE GENOMIC DNA]</scope>
    <source>
        <strain evidence="4">ATCC 31267 / DSM 46492 / JCM 5070 / NBRC 14893 / NCIMB 12804 / NRRL 8165 / MA-4680</strain>
    </source>
</reference>
<keyword evidence="2" id="KW-0472">Membrane</keyword>